<keyword evidence="1" id="KW-0282">Flagellum</keyword>
<protein>
    <submittedName>
        <fullName evidence="1">Flagellar FliJ family protein</fullName>
    </submittedName>
</protein>
<keyword evidence="1" id="KW-0969">Cilium</keyword>
<dbReference type="Gene3D" id="1.10.287.1700">
    <property type="match status" value="1"/>
</dbReference>
<evidence type="ECO:0000313" key="1">
    <source>
        <dbReference type="EMBL" id="MBF8377241.1"/>
    </source>
</evidence>
<keyword evidence="1" id="KW-0966">Cell projection</keyword>
<name>A0ABS0F1Q4_9BACL</name>
<organism evidence="1 2">
    <name type="scientific">Alicyclobacillus mali</name>
    <name type="common">ex Roth et al. 2021</name>
    <dbReference type="NCBI Taxonomy" id="1123961"/>
    <lineage>
        <taxon>Bacteria</taxon>
        <taxon>Bacillati</taxon>
        <taxon>Bacillota</taxon>
        <taxon>Bacilli</taxon>
        <taxon>Bacillales</taxon>
        <taxon>Alicyclobacillaceae</taxon>
        <taxon>Alicyclobacillus</taxon>
    </lineage>
</organism>
<dbReference type="InterPro" id="IPR053716">
    <property type="entry name" value="Flag_assembly_chemotaxis_eff"/>
</dbReference>
<evidence type="ECO:0000313" key="2">
    <source>
        <dbReference type="Proteomes" id="UP000642910"/>
    </source>
</evidence>
<dbReference type="Proteomes" id="UP000642910">
    <property type="component" value="Unassembled WGS sequence"/>
</dbReference>
<proteinExistence type="predicted"/>
<comment type="caution">
    <text evidence="1">The sequence shown here is derived from an EMBL/GenBank/DDBJ whole genome shotgun (WGS) entry which is preliminary data.</text>
</comment>
<dbReference type="RefSeq" id="WP_067848527.1">
    <property type="nucleotide sequence ID" value="NZ_JADPKZ010000034.1"/>
</dbReference>
<sequence length="151" mass="17616">MNTSIHRLAKRYEAICAKWQTIAEAEFAAAVRLQNEVSDRLRETEARLIQTLATTSELCHARDWGVVEAFAKRLEQQESELTAESEASAREAEYRREALQARYREAERWKSLRMRLDDAARRGEERVLQAELDEHAVMRGARRSWKPSDLR</sequence>
<reference evidence="1 2" key="1">
    <citation type="submission" date="2020-11" db="EMBL/GenBank/DDBJ databases">
        <title>Genomic insight of Alicyclobacillus mali FL 18 reveals a new arsenic-resistant strain, with potential in environmental biotechnology.</title>
        <authorList>
            <person name="Fiorentino G."/>
            <person name="Gallo G."/>
            <person name="Aulitto M."/>
        </authorList>
    </citation>
    <scope>NUCLEOTIDE SEQUENCE [LARGE SCALE GENOMIC DNA]</scope>
    <source>
        <strain evidence="1 2">FL 18</strain>
    </source>
</reference>
<accession>A0ABS0F1Q4</accession>
<gene>
    <name evidence="1" type="ORF">IW967_05075</name>
</gene>
<dbReference type="EMBL" id="JADPKZ010000034">
    <property type="protein sequence ID" value="MBF8377241.1"/>
    <property type="molecule type" value="Genomic_DNA"/>
</dbReference>
<keyword evidence="2" id="KW-1185">Reference proteome</keyword>